<keyword evidence="3" id="KW-0489">Methyltransferase</keyword>
<keyword evidence="6" id="KW-0819">tRNA processing</keyword>
<keyword evidence="5" id="KW-0949">S-adenosyl-L-methionine</keyword>
<sequence length="265" mass="29259">MKPAQRPLTLAQQIQPPPATGQGSVENGTVRVRQHVNPLARRWSQPLQLPHEWYSQAFQDPSLPLVVDVGVAKGRFLAKLAASDASRNFLGLEIREPLVHQANRAAASAGRGNLFYLACNANVSLAAVLADAPIGALREVYVQFCDPWFKKRHAKRRIVNPPLVEEIFKALKHAAAGGESYKRKVFIQSDVIEVAIEMRSFFDGHGGFQRLGDSNGLECDMEGWLVENPIGVPTEREIAVFNKGGSVYRALYTLKEHGKESAHCE</sequence>
<reference evidence="9" key="1">
    <citation type="journal article" date="2013" name="Proc. Natl. Acad. Sci. U.S.A.">
        <title>Genome structure and metabolic features in the red seaweed Chondrus crispus shed light on evolution of the Archaeplastida.</title>
        <authorList>
            <person name="Collen J."/>
            <person name="Porcel B."/>
            <person name="Carre W."/>
            <person name="Ball S.G."/>
            <person name="Chaparro C."/>
            <person name="Tonon T."/>
            <person name="Barbeyron T."/>
            <person name="Michel G."/>
            <person name="Noel B."/>
            <person name="Valentin K."/>
            <person name="Elias M."/>
            <person name="Artiguenave F."/>
            <person name="Arun A."/>
            <person name="Aury J.M."/>
            <person name="Barbosa-Neto J.F."/>
            <person name="Bothwell J.H."/>
            <person name="Bouget F.Y."/>
            <person name="Brillet L."/>
            <person name="Cabello-Hurtado F."/>
            <person name="Capella-Gutierrez S."/>
            <person name="Charrier B."/>
            <person name="Cladiere L."/>
            <person name="Cock J.M."/>
            <person name="Coelho S.M."/>
            <person name="Colleoni C."/>
            <person name="Czjzek M."/>
            <person name="Da Silva C."/>
            <person name="Delage L."/>
            <person name="Denoeud F."/>
            <person name="Deschamps P."/>
            <person name="Dittami S.M."/>
            <person name="Gabaldon T."/>
            <person name="Gachon C.M."/>
            <person name="Groisillier A."/>
            <person name="Herve C."/>
            <person name="Jabbari K."/>
            <person name="Katinka M."/>
            <person name="Kloareg B."/>
            <person name="Kowalczyk N."/>
            <person name="Labadie K."/>
            <person name="Leblanc C."/>
            <person name="Lopez P.J."/>
            <person name="McLachlan D.H."/>
            <person name="Meslet-Cladiere L."/>
            <person name="Moustafa A."/>
            <person name="Nehr Z."/>
            <person name="Nyvall Collen P."/>
            <person name="Panaud O."/>
            <person name="Partensky F."/>
            <person name="Poulain J."/>
            <person name="Rensing S.A."/>
            <person name="Rousvoal S."/>
            <person name="Samson G."/>
            <person name="Symeonidi A."/>
            <person name="Weissenbach J."/>
            <person name="Zambounis A."/>
            <person name="Wincker P."/>
            <person name="Boyen C."/>
        </authorList>
    </citation>
    <scope>NUCLEOTIDE SEQUENCE [LARGE SCALE GENOMIC DNA]</scope>
    <source>
        <strain evidence="9">cv. Stackhouse</strain>
    </source>
</reference>
<dbReference type="PANTHER" id="PTHR23417">
    <property type="entry name" value="3-DEOXY-D-MANNO-OCTULOSONIC-ACID TRANSFERASE/TRNA GUANINE-N 7 - -METHYLTRANSFERASE"/>
    <property type="match status" value="1"/>
</dbReference>
<dbReference type="Gramene" id="CDF39365">
    <property type="protein sequence ID" value="CDF39365"/>
    <property type="gene ID" value="CHC_T00000217001"/>
</dbReference>
<dbReference type="OMA" id="DPWFKRR"/>
<evidence type="ECO:0000313" key="8">
    <source>
        <dbReference type="EMBL" id="CDF39365.1"/>
    </source>
</evidence>
<keyword evidence="4" id="KW-0808">Transferase</keyword>
<dbReference type="GO" id="GO:0043527">
    <property type="term" value="C:tRNA methyltransferase complex"/>
    <property type="evidence" value="ECO:0007669"/>
    <property type="project" value="TreeGrafter"/>
</dbReference>
<protein>
    <recommendedName>
        <fullName evidence="2">tRNA (guanine(46)-N(7))-methyltransferase</fullName>
        <ecNumber evidence="2">2.1.1.33</ecNumber>
    </recommendedName>
</protein>
<dbReference type="AlphaFoldDB" id="R7QPP6"/>
<accession>R7QPP6</accession>
<dbReference type="PROSITE" id="PS51625">
    <property type="entry name" value="SAM_MT_TRMB"/>
    <property type="match status" value="1"/>
</dbReference>
<dbReference type="PhylomeDB" id="R7QPP6"/>
<keyword evidence="9" id="KW-1185">Reference proteome</keyword>
<organism evidence="8 9">
    <name type="scientific">Chondrus crispus</name>
    <name type="common">Carrageen Irish moss</name>
    <name type="synonym">Polymorpha crispa</name>
    <dbReference type="NCBI Taxonomy" id="2769"/>
    <lineage>
        <taxon>Eukaryota</taxon>
        <taxon>Rhodophyta</taxon>
        <taxon>Florideophyceae</taxon>
        <taxon>Rhodymeniophycidae</taxon>
        <taxon>Gigartinales</taxon>
        <taxon>Gigartinaceae</taxon>
        <taxon>Chondrus</taxon>
    </lineage>
</organism>
<evidence type="ECO:0000256" key="3">
    <source>
        <dbReference type="ARBA" id="ARBA00022603"/>
    </source>
</evidence>
<evidence type="ECO:0000256" key="1">
    <source>
        <dbReference type="ARBA" id="ARBA00000142"/>
    </source>
</evidence>
<evidence type="ECO:0000256" key="7">
    <source>
        <dbReference type="SAM" id="MobiDB-lite"/>
    </source>
</evidence>
<dbReference type="EMBL" id="HG002023">
    <property type="protein sequence ID" value="CDF39365.1"/>
    <property type="molecule type" value="Genomic_DNA"/>
</dbReference>
<dbReference type="RefSeq" id="XP_005719276.1">
    <property type="nucleotide sequence ID" value="XM_005719219.1"/>
</dbReference>
<dbReference type="KEGG" id="ccp:CHC_T00000217001"/>
<dbReference type="GO" id="GO:0008176">
    <property type="term" value="F:tRNA (guanine(46)-N7)-methyltransferase activity"/>
    <property type="evidence" value="ECO:0007669"/>
    <property type="project" value="UniProtKB-EC"/>
</dbReference>
<gene>
    <name evidence="8" type="ORF">CHC_T00000217001</name>
</gene>
<dbReference type="InterPro" id="IPR003358">
    <property type="entry name" value="tRNA_(Gua-N-7)_MeTrfase_Trmb"/>
</dbReference>
<dbReference type="Proteomes" id="UP000012073">
    <property type="component" value="Unassembled WGS sequence"/>
</dbReference>
<dbReference type="Pfam" id="PF02390">
    <property type="entry name" value="Methyltransf_4"/>
    <property type="match status" value="1"/>
</dbReference>
<evidence type="ECO:0000256" key="6">
    <source>
        <dbReference type="ARBA" id="ARBA00022694"/>
    </source>
</evidence>
<dbReference type="SUPFAM" id="SSF53335">
    <property type="entry name" value="S-adenosyl-L-methionine-dependent methyltransferases"/>
    <property type="match status" value="1"/>
</dbReference>
<evidence type="ECO:0000256" key="2">
    <source>
        <dbReference type="ARBA" id="ARBA00011977"/>
    </source>
</evidence>
<dbReference type="EC" id="2.1.1.33" evidence="2"/>
<evidence type="ECO:0000256" key="5">
    <source>
        <dbReference type="ARBA" id="ARBA00022691"/>
    </source>
</evidence>
<dbReference type="CDD" id="cd02440">
    <property type="entry name" value="AdoMet_MTases"/>
    <property type="match status" value="1"/>
</dbReference>
<dbReference type="Gene3D" id="3.40.50.150">
    <property type="entry name" value="Vaccinia Virus protein VP39"/>
    <property type="match status" value="1"/>
</dbReference>
<name>R7QPP6_CHOCR</name>
<comment type="catalytic activity">
    <reaction evidence="1">
        <text>guanosine(46) in tRNA + S-adenosyl-L-methionine = N(7)-methylguanosine(46) in tRNA + S-adenosyl-L-homocysteine</text>
        <dbReference type="Rhea" id="RHEA:42708"/>
        <dbReference type="Rhea" id="RHEA-COMP:10188"/>
        <dbReference type="Rhea" id="RHEA-COMP:10189"/>
        <dbReference type="ChEBI" id="CHEBI:57856"/>
        <dbReference type="ChEBI" id="CHEBI:59789"/>
        <dbReference type="ChEBI" id="CHEBI:74269"/>
        <dbReference type="ChEBI" id="CHEBI:74480"/>
        <dbReference type="EC" id="2.1.1.33"/>
    </reaction>
</comment>
<dbReference type="STRING" id="2769.R7QPP6"/>
<evidence type="ECO:0000313" key="9">
    <source>
        <dbReference type="Proteomes" id="UP000012073"/>
    </source>
</evidence>
<dbReference type="InterPro" id="IPR029063">
    <property type="entry name" value="SAM-dependent_MTases_sf"/>
</dbReference>
<dbReference type="GeneID" id="17326995"/>
<evidence type="ECO:0000256" key="4">
    <source>
        <dbReference type="ARBA" id="ARBA00022679"/>
    </source>
</evidence>
<proteinExistence type="predicted"/>
<feature type="region of interest" description="Disordered" evidence="7">
    <location>
        <begin position="1"/>
        <end position="27"/>
    </location>
</feature>
<dbReference type="OrthoDB" id="47276at2759"/>
<dbReference type="PANTHER" id="PTHR23417:SF21">
    <property type="entry name" value="TRNA (GUANINE-N(7)-)-METHYLTRANSFERASE"/>
    <property type="match status" value="1"/>
</dbReference>